<dbReference type="Pfam" id="PF00072">
    <property type="entry name" value="Response_reg"/>
    <property type="match status" value="1"/>
</dbReference>
<dbReference type="CDD" id="cd12912">
    <property type="entry name" value="PDC2_MCP_like"/>
    <property type="match status" value="1"/>
</dbReference>
<evidence type="ECO:0000259" key="16">
    <source>
        <dbReference type="PROSITE" id="PS50109"/>
    </source>
</evidence>
<dbReference type="eggNOG" id="COG0784">
    <property type="taxonomic scope" value="Bacteria"/>
</dbReference>
<dbReference type="KEGG" id="sfu:Sfum_3741"/>
<dbReference type="InterPro" id="IPR052162">
    <property type="entry name" value="Sensor_kinase/Photoreceptor"/>
</dbReference>
<evidence type="ECO:0000256" key="12">
    <source>
        <dbReference type="ARBA" id="ARBA00023012"/>
    </source>
</evidence>
<dbReference type="Gene3D" id="3.30.450.20">
    <property type="entry name" value="PAS domain"/>
    <property type="match status" value="5"/>
</dbReference>
<evidence type="ECO:0000256" key="14">
    <source>
        <dbReference type="PROSITE-ProRule" id="PRU00169"/>
    </source>
</evidence>
<dbReference type="SMART" id="SM00448">
    <property type="entry name" value="REC"/>
    <property type="match status" value="1"/>
</dbReference>
<dbReference type="eggNOG" id="COG2202">
    <property type="taxonomic scope" value="Bacteria"/>
</dbReference>
<dbReference type="SMART" id="SM00086">
    <property type="entry name" value="PAC"/>
    <property type="match status" value="4"/>
</dbReference>
<keyword evidence="4" id="KW-1003">Cell membrane</keyword>
<dbReference type="SMART" id="SM00387">
    <property type="entry name" value="HATPase_c"/>
    <property type="match status" value="1"/>
</dbReference>
<evidence type="ECO:0000256" key="5">
    <source>
        <dbReference type="ARBA" id="ARBA00022553"/>
    </source>
</evidence>
<dbReference type="Gene3D" id="1.10.287.130">
    <property type="match status" value="1"/>
</dbReference>
<feature type="domain" description="HAMP" evidence="20">
    <location>
        <begin position="307"/>
        <end position="359"/>
    </location>
</feature>
<dbReference type="InterPro" id="IPR003594">
    <property type="entry name" value="HATPase_dom"/>
</dbReference>
<evidence type="ECO:0000256" key="15">
    <source>
        <dbReference type="SAM" id="Phobius"/>
    </source>
</evidence>
<evidence type="ECO:0000256" key="9">
    <source>
        <dbReference type="ARBA" id="ARBA00022777"/>
    </source>
</evidence>
<proteinExistence type="predicted"/>
<feature type="domain" description="PAC" evidence="19">
    <location>
        <begin position="443"/>
        <end position="495"/>
    </location>
</feature>
<keyword evidence="10" id="KW-0067">ATP-binding</keyword>
<dbReference type="CDD" id="cd06225">
    <property type="entry name" value="HAMP"/>
    <property type="match status" value="1"/>
</dbReference>
<dbReference type="Pfam" id="PF02518">
    <property type="entry name" value="HATPase_c"/>
    <property type="match status" value="1"/>
</dbReference>
<reference evidence="21 22" key="1">
    <citation type="submission" date="2006-10" db="EMBL/GenBank/DDBJ databases">
        <title>Complete sequence of Syntrophobacter fumaroxidans MPOB.</title>
        <authorList>
            <consortium name="US DOE Joint Genome Institute"/>
            <person name="Copeland A."/>
            <person name="Lucas S."/>
            <person name="Lapidus A."/>
            <person name="Barry K."/>
            <person name="Detter J.C."/>
            <person name="Glavina del Rio T."/>
            <person name="Hammon N."/>
            <person name="Israni S."/>
            <person name="Pitluck S."/>
            <person name="Goltsman E.G."/>
            <person name="Martinez M."/>
            <person name="Schmutz J."/>
            <person name="Larimer F."/>
            <person name="Land M."/>
            <person name="Hauser L."/>
            <person name="Kyrpides N."/>
            <person name="Kim E."/>
            <person name="Boone D.R."/>
            <person name="Brockman F."/>
            <person name="Culley D."/>
            <person name="Ferry J."/>
            <person name="Gunsalus R."/>
            <person name="McInerney M.J."/>
            <person name="Morrison M."/>
            <person name="Plugge C."/>
            <person name="Rohlin L."/>
            <person name="Scholten J."/>
            <person name="Sieber J."/>
            <person name="Stams A.J.M."/>
            <person name="Worm P."/>
            <person name="Henstra A.M."/>
            <person name="Richardson P."/>
        </authorList>
    </citation>
    <scope>NUCLEOTIDE SEQUENCE [LARGE SCALE GENOMIC DNA]</scope>
    <source>
        <strain evidence="22">DSM 10017 / MPOB</strain>
    </source>
</reference>
<evidence type="ECO:0000256" key="3">
    <source>
        <dbReference type="ARBA" id="ARBA00012438"/>
    </source>
</evidence>
<feature type="domain" description="Response regulatory" evidence="17">
    <location>
        <begin position="1149"/>
        <end position="1265"/>
    </location>
</feature>
<dbReference type="GO" id="GO:0000155">
    <property type="term" value="F:phosphorelay sensor kinase activity"/>
    <property type="evidence" value="ECO:0007669"/>
    <property type="project" value="InterPro"/>
</dbReference>
<feature type="domain" description="PAC" evidence="19">
    <location>
        <begin position="833"/>
        <end position="884"/>
    </location>
</feature>
<evidence type="ECO:0000256" key="4">
    <source>
        <dbReference type="ARBA" id="ARBA00022475"/>
    </source>
</evidence>
<evidence type="ECO:0000256" key="6">
    <source>
        <dbReference type="ARBA" id="ARBA00022679"/>
    </source>
</evidence>
<evidence type="ECO:0000256" key="7">
    <source>
        <dbReference type="ARBA" id="ARBA00022692"/>
    </source>
</evidence>
<dbReference type="PROSITE" id="PS50110">
    <property type="entry name" value="RESPONSE_REGULATORY"/>
    <property type="match status" value="1"/>
</dbReference>
<feature type="domain" description="Histidine kinase" evidence="16">
    <location>
        <begin position="904"/>
        <end position="1130"/>
    </location>
</feature>
<keyword evidence="9" id="KW-0418">Kinase</keyword>
<dbReference type="InterPro" id="IPR011006">
    <property type="entry name" value="CheY-like_superfamily"/>
</dbReference>
<dbReference type="NCBIfam" id="TIGR00229">
    <property type="entry name" value="sensory_box"/>
    <property type="match status" value="3"/>
</dbReference>
<evidence type="ECO:0000313" key="21">
    <source>
        <dbReference type="EMBL" id="ABK19411.1"/>
    </source>
</evidence>
<dbReference type="eggNOG" id="COG5000">
    <property type="taxonomic scope" value="Bacteria"/>
</dbReference>
<dbReference type="GO" id="GO:0005524">
    <property type="term" value="F:ATP binding"/>
    <property type="evidence" value="ECO:0007669"/>
    <property type="project" value="UniProtKB-KW"/>
</dbReference>
<dbReference type="InterPro" id="IPR003660">
    <property type="entry name" value="HAMP_dom"/>
</dbReference>
<dbReference type="Pfam" id="PF00672">
    <property type="entry name" value="HAMP"/>
    <property type="match status" value="1"/>
</dbReference>
<dbReference type="Pfam" id="PF13426">
    <property type="entry name" value="PAS_9"/>
    <property type="match status" value="2"/>
</dbReference>
<dbReference type="STRING" id="335543.Sfum_3741"/>
<dbReference type="InterPro" id="IPR001610">
    <property type="entry name" value="PAC"/>
</dbReference>
<gene>
    <name evidence="21" type="ordered locus">Sfum_3741</name>
</gene>
<dbReference type="SUPFAM" id="SSF103190">
    <property type="entry name" value="Sensory domain-like"/>
    <property type="match status" value="1"/>
</dbReference>
<dbReference type="PANTHER" id="PTHR43304">
    <property type="entry name" value="PHYTOCHROME-LIKE PROTEIN CPH1"/>
    <property type="match status" value="1"/>
</dbReference>
<feature type="domain" description="PAS" evidence="18">
    <location>
        <begin position="754"/>
        <end position="806"/>
    </location>
</feature>
<dbReference type="SMART" id="SM00388">
    <property type="entry name" value="HisKA"/>
    <property type="match status" value="1"/>
</dbReference>
<dbReference type="EMBL" id="CP000478">
    <property type="protein sequence ID" value="ABK19411.1"/>
    <property type="molecule type" value="Genomic_DNA"/>
</dbReference>
<dbReference type="Pfam" id="PF00989">
    <property type="entry name" value="PAS"/>
    <property type="match status" value="1"/>
</dbReference>
<feature type="transmembrane region" description="Helical" evidence="15">
    <location>
        <begin position="286"/>
        <end position="305"/>
    </location>
</feature>
<dbReference type="InterPro" id="IPR029151">
    <property type="entry name" value="Sensor-like_sf"/>
</dbReference>
<dbReference type="SUPFAM" id="SSF55785">
    <property type="entry name" value="PYP-like sensor domain (PAS domain)"/>
    <property type="match status" value="4"/>
</dbReference>
<dbReference type="InterPro" id="IPR005467">
    <property type="entry name" value="His_kinase_dom"/>
</dbReference>
<evidence type="ECO:0000256" key="2">
    <source>
        <dbReference type="ARBA" id="ARBA00004651"/>
    </source>
</evidence>
<keyword evidence="11 15" id="KW-1133">Transmembrane helix</keyword>
<evidence type="ECO:0000256" key="10">
    <source>
        <dbReference type="ARBA" id="ARBA00022840"/>
    </source>
</evidence>
<evidence type="ECO:0000256" key="1">
    <source>
        <dbReference type="ARBA" id="ARBA00000085"/>
    </source>
</evidence>
<accession>A0LPQ9</accession>
<keyword evidence="13 15" id="KW-0472">Membrane</keyword>
<keyword evidence="8" id="KW-0547">Nucleotide-binding</keyword>
<dbReference type="SUPFAM" id="SSF55874">
    <property type="entry name" value="ATPase domain of HSP90 chaperone/DNA topoisomerase II/histidine kinase"/>
    <property type="match status" value="1"/>
</dbReference>
<organism evidence="21 22">
    <name type="scientific">Syntrophobacter fumaroxidans (strain DSM 10017 / MPOB)</name>
    <dbReference type="NCBI Taxonomy" id="335543"/>
    <lineage>
        <taxon>Bacteria</taxon>
        <taxon>Pseudomonadati</taxon>
        <taxon>Thermodesulfobacteriota</taxon>
        <taxon>Syntrophobacteria</taxon>
        <taxon>Syntrophobacterales</taxon>
        <taxon>Syntrophobacteraceae</taxon>
        <taxon>Syntrophobacter</taxon>
    </lineage>
</organism>
<dbReference type="CDD" id="cd12914">
    <property type="entry name" value="PDC1_DGC_like"/>
    <property type="match status" value="1"/>
</dbReference>
<dbReference type="CDD" id="cd00130">
    <property type="entry name" value="PAS"/>
    <property type="match status" value="3"/>
</dbReference>
<dbReference type="SMART" id="SM00091">
    <property type="entry name" value="PAS"/>
    <property type="match status" value="3"/>
</dbReference>
<dbReference type="AlphaFoldDB" id="A0LPQ9"/>
<dbReference type="GO" id="GO:0006355">
    <property type="term" value="P:regulation of DNA-templated transcription"/>
    <property type="evidence" value="ECO:0007669"/>
    <property type="project" value="InterPro"/>
</dbReference>
<dbReference type="Pfam" id="PF08447">
    <property type="entry name" value="PAS_3"/>
    <property type="match status" value="1"/>
</dbReference>
<sequence length="1268" mass="140145">MGRHEGSCLGSLRFKIAFPFTALVVIALLLLGIVAVERGMKTLTERAKESQSILAHALADTLGNLLKDKLSLLEGIVQLRSVKQMDPAWMDQEIGTARTMERGVTSFIVLDHNGTVVSFVDHPEHVGKSLAMREYFQVARNEGRRFFSDSILTLDKTITVAVSMPIVDQLGERVGVLVATFDVHHENFNQVIHDAEIGSRGHAFLVDRQGIVISHPETRRSLEQQNFSQYAPVRETMSLKSGVVTYDFEGIAMLAAFTPVTPSGWGVVVQQPLADANAPAMHLRNIIMAVMLFSAIAAALMGLLVSTRITAPLSRLEAVARTIGAGNLEEPVPGIRGGEIGTLARTLEAMRLSLKDSAVQRTQAYEALQASEERYRRIIETTEEGIWLTDRQWKTSYVNSRLERMLGYEPGEMLGRHIEEFMDDEGRLLAREKMAGRESGMPGTYEFKLVRRDGSELWAMVSTSPVVSASGQFEGALAMLTDITQHKQAEEELKERDDRFKKLSSHVPGMIYQFKRRPDGTYCVPFTTDAVREIFGCTPEAVREDYSPIAGVISAEDWGGVIRSIGESAASMTIWQCTFRVQVPGRPVRWMLGNSTPERLDDGSIVWHGFITDVTERKQAGEALIRSEERYGRLFEDAVLGIFRSTPTGSLVDANPALAVMFGFESPAQMKDSVGNLAGVYDDPARRKEIVQRLLETRKPVRTEGRFLRRDGTSFIGNIHLWTVRDEHDNILHIEGFVEDITERKLAEEAIEQLRRQNELILNSVGEGILGLDVEGRHTFVNSAAMGMLGFEPAELIGRRGHDMYHHTRESGDRFPEEECPIYQSYRSGRACSLTQATFWRKDGSSFPVRYSCAPLIEGGKVLGAVVAFRDITRQRQIEEEKDRLTAQLAQAQKMEAIGTLAGGIAHDFNNILGIIMGYAEIANLDLPFDSSAKESIAEVLKATRRARGLTAQILTFSRKHVQEKRPLRTVPVVKEALKLLRATLPTTVEIRGEIDLPEGEDLTLGDPTQIHQILMNLSTNAAHAMREHGGILSVFLTQVAFDPANDAGVMGLSPGRYLRLTVQDTGHGMDRTVLDRIFDPYFTTKGSGEGTGLGLAVVHGIVKNCNGAITVHSKPGAGTVFHVHLPKLEREASSIEVAPVSIATGSESVIVVDDEEKLVIAIKRMLEYLGYKVTAMTSSVATLSLFRQQPEGFDVMITDYTMPGMTGIDLAREIIGIRPDFPIILCTGFSEEISEDAVNSIGIRALLMKPVTLQRLAGTVRRVLEIA</sequence>
<dbReference type="Pfam" id="PF00512">
    <property type="entry name" value="HisKA"/>
    <property type="match status" value="1"/>
</dbReference>
<evidence type="ECO:0000259" key="17">
    <source>
        <dbReference type="PROSITE" id="PS50110"/>
    </source>
</evidence>
<dbReference type="RefSeq" id="WP_011700536.1">
    <property type="nucleotide sequence ID" value="NC_008554.1"/>
</dbReference>
<keyword evidence="6" id="KW-0808">Transferase</keyword>
<dbReference type="SUPFAM" id="SSF52172">
    <property type="entry name" value="CheY-like"/>
    <property type="match status" value="1"/>
</dbReference>
<dbReference type="PRINTS" id="PR00344">
    <property type="entry name" value="BCTRLSENSOR"/>
</dbReference>
<dbReference type="EC" id="2.7.13.3" evidence="3"/>
<dbReference type="InterPro" id="IPR000014">
    <property type="entry name" value="PAS"/>
</dbReference>
<comment type="catalytic activity">
    <reaction evidence="1">
        <text>ATP + protein L-histidine = ADP + protein N-phospho-L-histidine.</text>
        <dbReference type="EC" id="2.7.13.3"/>
    </reaction>
</comment>
<dbReference type="Gene3D" id="3.40.50.2300">
    <property type="match status" value="1"/>
</dbReference>
<feature type="domain" description="PAC" evidence="19">
    <location>
        <begin position="701"/>
        <end position="753"/>
    </location>
</feature>
<dbReference type="Pfam" id="PF02743">
    <property type="entry name" value="dCache_1"/>
    <property type="match status" value="1"/>
</dbReference>
<dbReference type="InParanoid" id="A0LPQ9"/>
<dbReference type="InterPro" id="IPR000700">
    <property type="entry name" value="PAS-assoc_C"/>
</dbReference>
<dbReference type="eggNOG" id="COG4191">
    <property type="taxonomic scope" value="Bacteria"/>
</dbReference>
<dbReference type="PROSITE" id="PS50109">
    <property type="entry name" value="HIS_KIN"/>
    <property type="match status" value="1"/>
</dbReference>
<dbReference type="SMART" id="SM00304">
    <property type="entry name" value="HAMP"/>
    <property type="match status" value="1"/>
</dbReference>
<dbReference type="InterPro" id="IPR035965">
    <property type="entry name" value="PAS-like_dom_sf"/>
</dbReference>
<dbReference type="PANTHER" id="PTHR43304:SF1">
    <property type="entry name" value="PAC DOMAIN-CONTAINING PROTEIN"/>
    <property type="match status" value="1"/>
</dbReference>
<evidence type="ECO:0000259" key="18">
    <source>
        <dbReference type="PROSITE" id="PS50112"/>
    </source>
</evidence>
<dbReference type="InterPro" id="IPR036097">
    <property type="entry name" value="HisK_dim/P_sf"/>
</dbReference>
<evidence type="ECO:0000256" key="13">
    <source>
        <dbReference type="ARBA" id="ARBA00023136"/>
    </source>
</evidence>
<keyword evidence="12" id="KW-0902">Two-component regulatory system</keyword>
<dbReference type="InterPro" id="IPR033479">
    <property type="entry name" value="dCache_1"/>
</dbReference>
<evidence type="ECO:0000259" key="20">
    <source>
        <dbReference type="PROSITE" id="PS50885"/>
    </source>
</evidence>
<dbReference type="PROSITE" id="PS50113">
    <property type="entry name" value="PAC"/>
    <property type="match status" value="3"/>
</dbReference>
<protein>
    <recommendedName>
        <fullName evidence="3">histidine kinase</fullName>
        <ecNumber evidence="3">2.7.13.3</ecNumber>
    </recommendedName>
</protein>
<dbReference type="Gene3D" id="3.30.565.10">
    <property type="entry name" value="Histidine kinase-like ATPase, C-terminal domain"/>
    <property type="match status" value="1"/>
</dbReference>
<dbReference type="SUPFAM" id="SSF47384">
    <property type="entry name" value="Homodimeric domain of signal transducing histidine kinase"/>
    <property type="match status" value="1"/>
</dbReference>
<evidence type="ECO:0000259" key="19">
    <source>
        <dbReference type="PROSITE" id="PS50113"/>
    </source>
</evidence>
<dbReference type="CDD" id="cd00082">
    <property type="entry name" value="HisKA"/>
    <property type="match status" value="1"/>
</dbReference>
<evidence type="ECO:0000256" key="11">
    <source>
        <dbReference type="ARBA" id="ARBA00022989"/>
    </source>
</evidence>
<name>A0LPQ9_SYNFM</name>
<dbReference type="GO" id="GO:0005886">
    <property type="term" value="C:plasma membrane"/>
    <property type="evidence" value="ECO:0007669"/>
    <property type="project" value="UniProtKB-SubCell"/>
</dbReference>
<dbReference type="InterPro" id="IPR013655">
    <property type="entry name" value="PAS_fold_3"/>
</dbReference>
<feature type="modified residue" description="4-aspartylphosphate" evidence="14">
    <location>
        <position position="1200"/>
    </location>
</feature>
<feature type="domain" description="PAS" evidence="18">
    <location>
        <begin position="627"/>
        <end position="665"/>
    </location>
</feature>
<dbReference type="InterPro" id="IPR004358">
    <property type="entry name" value="Sig_transdc_His_kin-like_C"/>
</dbReference>
<dbReference type="SUPFAM" id="SSF158472">
    <property type="entry name" value="HAMP domain-like"/>
    <property type="match status" value="1"/>
</dbReference>
<keyword evidence="22" id="KW-1185">Reference proteome</keyword>
<evidence type="ECO:0000256" key="8">
    <source>
        <dbReference type="ARBA" id="ARBA00022741"/>
    </source>
</evidence>
<dbReference type="PROSITE" id="PS50112">
    <property type="entry name" value="PAS"/>
    <property type="match status" value="3"/>
</dbReference>
<dbReference type="PROSITE" id="PS50885">
    <property type="entry name" value="HAMP"/>
    <property type="match status" value="1"/>
</dbReference>
<dbReference type="Proteomes" id="UP000001784">
    <property type="component" value="Chromosome"/>
</dbReference>
<keyword evidence="7 15" id="KW-0812">Transmembrane</keyword>
<keyword evidence="5 14" id="KW-0597">Phosphoprotein</keyword>
<dbReference type="InterPro" id="IPR001789">
    <property type="entry name" value="Sig_transdc_resp-reg_receiver"/>
</dbReference>
<dbReference type="Gene3D" id="6.10.340.10">
    <property type="match status" value="1"/>
</dbReference>
<dbReference type="CDD" id="cd00156">
    <property type="entry name" value="REC"/>
    <property type="match status" value="1"/>
</dbReference>
<feature type="transmembrane region" description="Helical" evidence="15">
    <location>
        <begin position="16"/>
        <end position="36"/>
    </location>
</feature>
<dbReference type="InterPro" id="IPR003661">
    <property type="entry name" value="HisK_dim/P_dom"/>
</dbReference>
<dbReference type="HOGENOM" id="CLU_000445_114_21_7"/>
<comment type="subcellular location">
    <subcellularLocation>
        <location evidence="2">Cell membrane</location>
        <topology evidence="2">Multi-pass membrane protein</topology>
    </subcellularLocation>
</comment>
<dbReference type="InterPro" id="IPR013767">
    <property type="entry name" value="PAS_fold"/>
</dbReference>
<evidence type="ECO:0000313" key="22">
    <source>
        <dbReference type="Proteomes" id="UP000001784"/>
    </source>
</evidence>
<dbReference type="InterPro" id="IPR036890">
    <property type="entry name" value="HATPase_C_sf"/>
</dbReference>
<feature type="domain" description="PAS" evidence="18">
    <location>
        <begin position="371"/>
        <end position="425"/>
    </location>
</feature>